<gene>
    <name evidence="1" type="ORF">A2519_21030</name>
</gene>
<dbReference type="Proteomes" id="UP000179243">
    <property type="component" value="Unassembled WGS sequence"/>
</dbReference>
<accession>A0A1F7FDB4</accession>
<proteinExistence type="predicted"/>
<dbReference type="EMBL" id="MFYX01000067">
    <property type="protein sequence ID" value="OGK04664.1"/>
    <property type="molecule type" value="Genomic_DNA"/>
</dbReference>
<organism evidence="1 2">
    <name type="scientific">Candidatus Raymondbacteria bacterium RIFOXYD12_FULL_49_13</name>
    <dbReference type="NCBI Taxonomy" id="1817890"/>
    <lineage>
        <taxon>Bacteria</taxon>
        <taxon>Raymondiibacteriota</taxon>
    </lineage>
</organism>
<evidence type="ECO:0000313" key="1">
    <source>
        <dbReference type="EMBL" id="OGK04664.1"/>
    </source>
</evidence>
<comment type="caution">
    <text evidence="1">The sequence shown here is derived from an EMBL/GenBank/DDBJ whole genome shotgun (WGS) entry which is preliminary data.</text>
</comment>
<evidence type="ECO:0000313" key="2">
    <source>
        <dbReference type="Proteomes" id="UP000179243"/>
    </source>
</evidence>
<protein>
    <submittedName>
        <fullName evidence="1">Uncharacterized protein</fullName>
    </submittedName>
</protein>
<sequence>MRVKGLAVQSISQFVRKKFPLRYDEWLRSLPPIAQGIFLNPLVSSEWYDLNDAMSIPTRKLCDLFYKGGLEGAWECGKFSADQALSGIYKVFVRLGSPGFIINRATSLFTTYYSPSALKIVTNEKHHAAVQVVQFADINPMVEHRIGGWMERVLEISGCRGISLKITRAISSGHPVTEYDARWQ</sequence>
<name>A0A1F7FDB4_UNCRA</name>
<dbReference type="AlphaFoldDB" id="A0A1F7FDB4"/>
<reference evidence="1 2" key="1">
    <citation type="journal article" date="2016" name="Nat. Commun.">
        <title>Thousands of microbial genomes shed light on interconnected biogeochemical processes in an aquifer system.</title>
        <authorList>
            <person name="Anantharaman K."/>
            <person name="Brown C.T."/>
            <person name="Hug L.A."/>
            <person name="Sharon I."/>
            <person name="Castelle C.J."/>
            <person name="Probst A.J."/>
            <person name="Thomas B.C."/>
            <person name="Singh A."/>
            <person name="Wilkins M.J."/>
            <person name="Karaoz U."/>
            <person name="Brodie E.L."/>
            <person name="Williams K.H."/>
            <person name="Hubbard S.S."/>
            <person name="Banfield J.F."/>
        </authorList>
    </citation>
    <scope>NUCLEOTIDE SEQUENCE [LARGE SCALE GENOMIC DNA]</scope>
</reference>